<dbReference type="InterPro" id="IPR025997">
    <property type="entry name" value="SBP_2_dom"/>
</dbReference>
<feature type="chain" id="PRO_5032289535" evidence="4">
    <location>
        <begin position="20"/>
        <end position="358"/>
    </location>
</feature>
<dbReference type="PANTHER" id="PTHR30036:SF1">
    <property type="entry name" value="D-XYLOSE-BINDING PERIPLASMIC PROTEIN"/>
    <property type="match status" value="1"/>
</dbReference>
<dbReference type="GO" id="GO:0030246">
    <property type="term" value="F:carbohydrate binding"/>
    <property type="evidence" value="ECO:0007669"/>
    <property type="project" value="TreeGrafter"/>
</dbReference>
<dbReference type="RefSeq" id="WP_181057626.1">
    <property type="nucleotide sequence ID" value="NZ_JACDTY010000004.1"/>
</dbReference>
<gene>
    <name evidence="6" type="ORF">H0241_12055</name>
</gene>
<evidence type="ECO:0000313" key="6">
    <source>
        <dbReference type="EMBL" id="MBA1140988.1"/>
    </source>
</evidence>
<evidence type="ECO:0000259" key="5">
    <source>
        <dbReference type="Pfam" id="PF13407"/>
    </source>
</evidence>
<comment type="subcellular location">
    <subcellularLocation>
        <location evidence="1">Periplasm</location>
    </subcellularLocation>
</comment>
<dbReference type="Gene3D" id="3.40.50.2300">
    <property type="match status" value="2"/>
</dbReference>
<dbReference type="PANTHER" id="PTHR30036">
    <property type="entry name" value="D-XYLOSE-BINDING PERIPLASMIC PROTEIN"/>
    <property type="match status" value="1"/>
</dbReference>
<accession>A0A838B2C4</accession>
<organism evidence="6 7">
    <name type="scientific">Mesorhizobium neociceri</name>
    <dbReference type="NCBI Taxonomy" id="1307853"/>
    <lineage>
        <taxon>Bacteria</taxon>
        <taxon>Pseudomonadati</taxon>
        <taxon>Pseudomonadota</taxon>
        <taxon>Alphaproteobacteria</taxon>
        <taxon>Hyphomicrobiales</taxon>
        <taxon>Phyllobacteriaceae</taxon>
        <taxon>Mesorhizobium</taxon>
    </lineage>
</organism>
<dbReference type="Proteomes" id="UP000558284">
    <property type="component" value="Unassembled WGS sequence"/>
</dbReference>
<dbReference type="SUPFAM" id="SSF53822">
    <property type="entry name" value="Periplasmic binding protein-like I"/>
    <property type="match status" value="1"/>
</dbReference>
<sequence length="358" mass="37863">MKRLLTAFLAATAMAGALAAAHAQDAKKVFFLLPNTTTIRFTSRDAPFFVAAMKEKAPNAQVIVQNGEGDPARQQRLVEDAITQGASVIVLAATDANLAAGSLKAAADAKVPVVLYDHDAVGGKAEAHVVFDSLSVGQAQGKRAAELINAMKKSPVKVARVKGNEGEYGTGQYEKGQNEFLQPLIDSGKVKVVCEQYTQNWDPALAQSFAEDCLTRNGGDVDVFLGMNDGTTGGSVAALISQGAKPGDKLVTGGQDATVEALRYVAQGWQDNSVLKDLKVEATYAADVVASILDGKGVPKDLINGKVNNKFMDVPAVFLPVKNITLDNLSDVVTAGVWTWPEICKGIEDTEVCKKNNK</sequence>
<evidence type="ECO:0000256" key="2">
    <source>
        <dbReference type="ARBA" id="ARBA00007639"/>
    </source>
</evidence>
<dbReference type="AlphaFoldDB" id="A0A838B2C4"/>
<dbReference type="EMBL" id="JACDTY010000004">
    <property type="protein sequence ID" value="MBA1140988.1"/>
    <property type="molecule type" value="Genomic_DNA"/>
</dbReference>
<evidence type="ECO:0000256" key="1">
    <source>
        <dbReference type="ARBA" id="ARBA00004418"/>
    </source>
</evidence>
<comment type="similarity">
    <text evidence="2">Belongs to the bacterial solute-binding protein 2 family.</text>
</comment>
<dbReference type="CDD" id="cd19995">
    <property type="entry name" value="PBP1_ABC_xylose_binding-like"/>
    <property type="match status" value="1"/>
</dbReference>
<name>A0A838B2C4_9HYPH</name>
<comment type="caution">
    <text evidence="6">The sequence shown here is derived from an EMBL/GenBank/DDBJ whole genome shotgun (WGS) entry which is preliminary data.</text>
</comment>
<proteinExistence type="inferred from homology"/>
<keyword evidence="3 4" id="KW-0732">Signal</keyword>
<keyword evidence="7" id="KW-1185">Reference proteome</keyword>
<dbReference type="Pfam" id="PF13407">
    <property type="entry name" value="Peripla_BP_4"/>
    <property type="match status" value="1"/>
</dbReference>
<evidence type="ECO:0000256" key="3">
    <source>
        <dbReference type="ARBA" id="ARBA00022729"/>
    </source>
</evidence>
<dbReference type="GO" id="GO:0030288">
    <property type="term" value="C:outer membrane-bounded periplasmic space"/>
    <property type="evidence" value="ECO:0007669"/>
    <property type="project" value="TreeGrafter"/>
</dbReference>
<feature type="domain" description="Periplasmic binding protein" evidence="5">
    <location>
        <begin position="32"/>
        <end position="296"/>
    </location>
</feature>
<feature type="signal peptide" evidence="4">
    <location>
        <begin position="1"/>
        <end position="19"/>
    </location>
</feature>
<dbReference type="InterPro" id="IPR050555">
    <property type="entry name" value="Bact_Solute-Bind_Prot2"/>
</dbReference>
<reference evidence="6 7" key="1">
    <citation type="submission" date="2020-07" db="EMBL/GenBank/DDBJ databases">
        <title>Definition of the novel symbiovar canariense within Mesorhizobium novociceri, a new species of genus Mesorhizobium nodulating Cicer canariense in the Caldera de Taburiente National Park (La Palma, Canary Islands).</title>
        <authorList>
            <person name="Leon-Barrios M."/>
            <person name="Perez-Yepez J."/>
            <person name="Flores-Felix J.D."/>
            <person name="Ramirez-Baena M.H."/>
            <person name="Pulido-Suarez L."/>
            <person name="Igual J.M."/>
            <person name="Velazquez E."/>
            <person name="Peix A."/>
        </authorList>
    </citation>
    <scope>NUCLEOTIDE SEQUENCE [LARGE SCALE GENOMIC DNA]</scope>
    <source>
        <strain evidence="6 7">CCANP35</strain>
    </source>
</reference>
<evidence type="ECO:0000256" key="4">
    <source>
        <dbReference type="SAM" id="SignalP"/>
    </source>
</evidence>
<dbReference type="InterPro" id="IPR028082">
    <property type="entry name" value="Peripla_BP_I"/>
</dbReference>
<evidence type="ECO:0000313" key="7">
    <source>
        <dbReference type="Proteomes" id="UP000558284"/>
    </source>
</evidence>
<protein>
    <submittedName>
        <fullName evidence="6">Sugar ABC transporter substrate-binding protein</fullName>
    </submittedName>
</protein>